<organism evidence="1 2">
    <name type="scientific">Coprococcus comes ATCC 27758</name>
    <dbReference type="NCBI Taxonomy" id="470146"/>
    <lineage>
        <taxon>Bacteria</taxon>
        <taxon>Bacillati</taxon>
        <taxon>Bacillota</taxon>
        <taxon>Clostridia</taxon>
        <taxon>Lachnospirales</taxon>
        <taxon>Lachnospiraceae</taxon>
        <taxon>Coprococcus</taxon>
    </lineage>
</organism>
<accession>C0B6K6</accession>
<proteinExistence type="predicted"/>
<reference evidence="1 2" key="2">
    <citation type="submission" date="2009-03" db="EMBL/GenBank/DDBJ databases">
        <title>Draft genome sequence of Coprococcus comes (ATCC 27758).</title>
        <authorList>
            <person name="Sudarsanam P."/>
            <person name="Ley R."/>
            <person name="Guruge J."/>
            <person name="Turnbaugh P.J."/>
            <person name="Mahowald M."/>
            <person name="Liep D."/>
            <person name="Gordon J."/>
        </authorList>
    </citation>
    <scope>NUCLEOTIDE SEQUENCE [LARGE SCALE GENOMIC DNA]</scope>
    <source>
        <strain evidence="1 2">ATCC 27758</strain>
    </source>
</reference>
<sequence>MTSRHFFIHIFYTHLTFPKDDCGTRILILNCKIKKIKSIQIDEIFDFKSQILKVNQ</sequence>
<evidence type="ECO:0000313" key="2">
    <source>
        <dbReference type="Proteomes" id="UP000003793"/>
    </source>
</evidence>
<protein>
    <submittedName>
        <fullName evidence="1">Uncharacterized protein</fullName>
    </submittedName>
</protein>
<dbReference type="EMBL" id="ABVR01000036">
    <property type="protein sequence ID" value="EEG90926.1"/>
    <property type="molecule type" value="Genomic_DNA"/>
</dbReference>
<reference evidence="1 2" key="1">
    <citation type="submission" date="2009-02" db="EMBL/GenBank/DDBJ databases">
        <authorList>
            <person name="Fulton L."/>
            <person name="Clifton S."/>
            <person name="Fulton B."/>
            <person name="Xu J."/>
            <person name="Minx P."/>
            <person name="Pepin K.H."/>
            <person name="Johnson M."/>
            <person name="Bhonagiri V."/>
            <person name="Nash W.E."/>
            <person name="Mardis E.R."/>
            <person name="Wilson R.K."/>
        </authorList>
    </citation>
    <scope>NUCLEOTIDE SEQUENCE [LARGE SCALE GENOMIC DNA]</scope>
    <source>
        <strain evidence="1 2">ATCC 27758</strain>
    </source>
</reference>
<name>C0B6K6_9FIRM</name>
<gene>
    <name evidence="1" type="ORF">COPCOM_00777</name>
</gene>
<dbReference type="HOGENOM" id="CLU_3006448_0_0_9"/>
<comment type="caution">
    <text evidence="1">The sequence shown here is derived from an EMBL/GenBank/DDBJ whole genome shotgun (WGS) entry which is preliminary data.</text>
</comment>
<evidence type="ECO:0000313" key="1">
    <source>
        <dbReference type="EMBL" id="EEG90926.1"/>
    </source>
</evidence>
<dbReference type="AlphaFoldDB" id="C0B6K6"/>
<dbReference type="Proteomes" id="UP000003793">
    <property type="component" value="Unassembled WGS sequence"/>
</dbReference>